<sequence length="134" mass="15107">MRDDLEKIRIAFEKVDKSNLPITFSNFPHGACGDTCEVLAEILLELGHGTFQYVAGRRENGNSHAWLQRDSIIVDITADQFDEISEHVYVGSLNDWYRSFEVQQEHEAGYSRLGARSRAELSGVHSRVLAVLNA</sequence>
<dbReference type="EMBL" id="CP041036">
    <property type="protein sequence ID" value="QDE31426.1"/>
    <property type="molecule type" value="Genomic_DNA"/>
</dbReference>
<accession>A0A4Y5YG03</accession>
<organism evidence="1 2">
    <name type="scientific">Shewanella polaris</name>
    <dbReference type="NCBI Taxonomy" id="2588449"/>
    <lineage>
        <taxon>Bacteria</taxon>
        <taxon>Pseudomonadati</taxon>
        <taxon>Pseudomonadota</taxon>
        <taxon>Gammaproteobacteria</taxon>
        <taxon>Alteromonadales</taxon>
        <taxon>Shewanellaceae</taxon>
        <taxon>Shewanella</taxon>
    </lineage>
</organism>
<evidence type="ECO:0000313" key="1">
    <source>
        <dbReference type="EMBL" id="QDE31426.1"/>
    </source>
</evidence>
<keyword evidence="2" id="KW-1185">Reference proteome</keyword>
<name>A0A4Y5YG03_9GAMM</name>
<dbReference type="AlphaFoldDB" id="A0A4Y5YG03"/>
<gene>
    <name evidence="1" type="ORF">FH971_10900</name>
</gene>
<dbReference type="Proteomes" id="UP000319809">
    <property type="component" value="Chromosome"/>
</dbReference>
<dbReference type="RefSeq" id="WP_140234308.1">
    <property type="nucleotide sequence ID" value="NZ_CP041036.1"/>
</dbReference>
<evidence type="ECO:0000313" key="2">
    <source>
        <dbReference type="Proteomes" id="UP000319809"/>
    </source>
</evidence>
<proteinExistence type="predicted"/>
<reference evidence="1 2" key="1">
    <citation type="submission" date="2019-06" db="EMBL/GenBank/DDBJ databases">
        <title>The genome of Shewanella sp. SM1901.</title>
        <authorList>
            <person name="Cha Q."/>
        </authorList>
    </citation>
    <scope>NUCLEOTIDE SEQUENCE [LARGE SCALE GENOMIC DNA]</scope>
    <source>
        <strain evidence="1 2">SM1901</strain>
    </source>
</reference>
<dbReference type="KEGG" id="spol:FH971_10900"/>
<protein>
    <submittedName>
        <fullName evidence="1">Uncharacterized protein</fullName>
    </submittedName>
</protein>